<evidence type="ECO:0000313" key="2">
    <source>
        <dbReference type="Proteomes" id="UP000429484"/>
    </source>
</evidence>
<evidence type="ECO:0000313" key="1">
    <source>
        <dbReference type="EMBL" id="MQW34854.1"/>
    </source>
</evidence>
<organism evidence="1 2">
    <name type="scientific">Rhizobium meliloti</name>
    <name type="common">Ensifer meliloti</name>
    <name type="synonym">Sinorhizobium meliloti</name>
    <dbReference type="NCBI Taxonomy" id="382"/>
    <lineage>
        <taxon>Bacteria</taxon>
        <taxon>Pseudomonadati</taxon>
        <taxon>Pseudomonadota</taxon>
        <taxon>Alphaproteobacteria</taxon>
        <taxon>Hyphomicrobiales</taxon>
        <taxon>Rhizobiaceae</taxon>
        <taxon>Sinorhizobium/Ensifer group</taxon>
        <taxon>Sinorhizobium</taxon>
    </lineage>
</organism>
<dbReference type="Proteomes" id="UP000429484">
    <property type="component" value="Unassembled WGS sequence"/>
</dbReference>
<dbReference type="AlphaFoldDB" id="A0AAW9TSF5"/>
<gene>
    <name evidence="1" type="ORF">GHK53_19145</name>
</gene>
<accession>A0AAW9TSF5</accession>
<sequence>MNKLLDKVMVAHGSPSRWNDHQVVRAAALIAGDLCGNGVSGTTRQITVYPHLARALVEPSGSPSCRSDLVANRLSIIREDGTVISEIEDVRTMPMNYDPKARTDKVFGAFLACCTVRTLLTTPFLLAMKGVEVNELVPWNEDGDRWRVLRAEFPPGFDTAARVHDFFFGGDFLLRRHDYHVDGDTGITITELVSDYVDNHGIRMPRKLRGYRRCSDLNPDLARVLISIDISTLEFSAT</sequence>
<dbReference type="EMBL" id="WISR01000160">
    <property type="protein sequence ID" value="MQW34854.1"/>
    <property type="molecule type" value="Genomic_DNA"/>
</dbReference>
<protein>
    <submittedName>
        <fullName evidence="1">Uncharacterized protein</fullName>
    </submittedName>
</protein>
<name>A0AAW9TSF5_RHIML</name>
<dbReference type="RefSeq" id="WP_088200124.1">
    <property type="nucleotide sequence ID" value="NZ_CP021824.1"/>
</dbReference>
<comment type="caution">
    <text evidence="1">The sequence shown here is derived from an EMBL/GenBank/DDBJ whole genome shotgun (WGS) entry which is preliminary data.</text>
</comment>
<proteinExistence type="predicted"/>
<reference evidence="1 2" key="1">
    <citation type="journal article" date="2013" name="Genome Biol.">
        <title>Comparative genomics of the core and accessory genomes of 48 Sinorhizobium strains comprising five genospecies.</title>
        <authorList>
            <person name="Sugawara M."/>
            <person name="Epstein B."/>
            <person name="Badgley B.D."/>
            <person name="Unno T."/>
            <person name="Xu L."/>
            <person name="Reese J."/>
            <person name="Gyaneshwar P."/>
            <person name="Denny R."/>
            <person name="Mudge J."/>
            <person name="Bharti A.K."/>
            <person name="Farmer A.D."/>
            <person name="May G.D."/>
            <person name="Woodward J.E."/>
            <person name="Medigue C."/>
            <person name="Vallenet D."/>
            <person name="Lajus A."/>
            <person name="Rouy Z."/>
            <person name="Martinez-Vaz B."/>
            <person name="Tiffin P."/>
            <person name="Young N.D."/>
            <person name="Sadowsky M.J."/>
        </authorList>
    </citation>
    <scope>NUCLEOTIDE SEQUENCE [LARGE SCALE GENOMIC DNA]</scope>
    <source>
        <strain evidence="1 2">N6B1</strain>
    </source>
</reference>